<dbReference type="SUPFAM" id="SSF53254">
    <property type="entry name" value="Phosphoglycerate mutase-like"/>
    <property type="match status" value="1"/>
</dbReference>
<dbReference type="GO" id="GO:0005829">
    <property type="term" value="C:cytosol"/>
    <property type="evidence" value="ECO:0007669"/>
    <property type="project" value="TreeGrafter"/>
</dbReference>
<reference evidence="4 5" key="1">
    <citation type="journal article" date="2019" name="Nat. Med.">
        <title>A library of human gut bacterial isolates paired with longitudinal multiomics data enables mechanistic microbiome research.</title>
        <authorList>
            <person name="Poyet M."/>
            <person name="Groussin M."/>
            <person name="Gibbons S.M."/>
            <person name="Avila-Pacheco J."/>
            <person name="Jiang X."/>
            <person name="Kearney S.M."/>
            <person name="Perrotta A.R."/>
            <person name="Berdy B."/>
            <person name="Zhao S."/>
            <person name="Lieberman T.D."/>
            <person name="Swanson P.K."/>
            <person name="Smith M."/>
            <person name="Roesemann S."/>
            <person name="Alexander J.E."/>
            <person name="Rich S.A."/>
            <person name="Livny J."/>
            <person name="Vlamakis H."/>
            <person name="Clish C."/>
            <person name="Bullock K."/>
            <person name="Deik A."/>
            <person name="Scott J."/>
            <person name="Pierce K.A."/>
            <person name="Xavier R.J."/>
            <person name="Alm E.J."/>
        </authorList>
    </citation>
    <scope>NUCLEOTIDE SEQUENCE [LARGE SCALE GENOMIC DNA]</scope>
    <source>
        <strain evidence="4 5">BIOML-A1</strain>
    </source>
</reference>
<evidence type="ECO:0000256" key="1">
    <source>
        <dbReference type="ARBA" id="ARBA00022801"/>
    </source>
</evidence>
<organism evidence="4 5">
    <name type="scientific">Mediterraneibacter faecis</name>
    <dbReference type="NCBI Taxonomy" id="592978"/>
    <lineage>
        <taxon>Bacteria</taxon>
        <taxon>Bacillati</taxon>
        <taxon>Bacillota</taxon>
        <taxon>Clostridia</taxon>
        <taxon>Lachnospirales</taxon>
        <taxon>Lachnospiraceae</taxon>
        <taxon>Mediterraneibacter</taxon>
    </lineage>
</organism>
<evidence type="ECO:0000313" key="4">
    <source>
        <dbReference type="EMBL" id="MTR76123.1"/>
    </source>
</evidence>
<sequence length="213" mass="24761">MRLYIVRHGETDWNKKKLVQGRKDIPLNEYGRHLARETSYGMRQYQIDLAYTSPLRRAKETAEILLEGRNIPLYEDQRIQEISFGSYEGMSCVDKTKEENLAFQKFFQDTGNYIPPEDAESVEQLYERTGEFLKSLEESKKLKDKNLLISTHGAAMTAMLNRMRGSLSVEHFWKNEVPPNCSVTIAELEGSGFKIIQEGIIFYKEEVKHWKAV</sequence>
<evidence type="ECO:0000313" key="5">
    <source>
        <dbReference type="Proteomes" id="UP000448177"/>
    </source>
</evidence>
<dbReference type="PANTHER" id="PTHR46517">
    <property type="entry name" value="FRUCTOSE-2,6-BISPHOSPHATASE TIGAR"/>
    <property type="match status" value="1"/>
</dbReference>
<dbReference type="EMBL" id="WNAF01000002">
    <property type="protein sequence ID" value="MTR76123.1"/>
    <property type="molecule type" value="Genomic_DNA"/>
</dbReference>
<name>A0A844KCT2_9FIRM</name>
<accession>A0A844KCT2</accession>
<dbReference type="InterPro" id="IPR001345">
    <property type="entry name" value="PG/BPGM_mutase_AS"/>
</dbReference>
<dbReference type="GO" id="GO:0045820">
    <property type="term" value="P:negative regulation of glycolytic process"/>
    <property type="evidence" value="ECO:0007669"/>
    <property type="project" value="TreeGrafter"/>
</dbReference>
<dbReference type="InterPro" id="IPR013078">
    <property type="entry name" value="His_Pase_superF_clade-1"/>
</dbReference>
<dbReference type="PROSITE" id="PS00175">
    <property type="entry name" value="PG_MUTASE"/>
    <property type="match status" value="1"/>
</dbReference>
<gene>
    <name evidence="4" type="ORF">GMD21_05425</name>
</gene>
<feature type="binding site" evidence="3">
    <location>
        <position position="57"/>
    </location>
    <ligand>
        <name>substrate</name>
    </ligand>
</feature>
<dbReference type="GO" id="GO:0004331">
    <property type="term" value="F:fructose-2,6-bisphosphate 2-phosphatase activity"/>
    <property type="evidence" value="ECO:0007669"/>
    <property type="project" value="TreeGrafter"/>
</dbReference>
<dbReference type="AlphaFoldDB" id="A0A844KCT2"/>
<proteinExistence type="predicted"/>
<dbReference type="Proteomes" id="UP000448177">
    <property type="component" value="Unassembled WGS sequence"/>
</dbReference>
<evidence type="ECO:0000256" key="3">
    <source>
        <dbReference type="PIRSR" id="PIRSR613078-2"/>
    </source>
</evidence>
<feature type="active site" description="Proton donor/acceptor" evidence="2">
    <location>
        <position position="81"/>
    </location>
</feature>
<dbReference type="SMART" id="SM00855">
    <property type="entry name" value="PGAM"/>
    <property type="match status" value="1"/>
</dbReference>
<dbReference type="Pfam" id="PF00300">
    <property type="entry name" value="His_Phos_1"/>
    <property type="match status" value="1"/>
</dbReference>
<dbReference type="RefSeq" id="WP_055156227.1">
    <property type="nucleotide sequence ID" value="NZ_JAJBOB010000008.1"/>
</dbReference>
<evidence type="ECO:0000256" key="2">
    <source>
        <dbReference type="PIRSR" id="PIRSR613078-1"/>
    </source>
</evidence>
<keyword evidence="5" id="KW-1185">Reference proteome</keyword>
<comment type="caution">
    <text evidence="4">The sequence shown here is derived from an EMBL/GenBank/DDBJ whole genome shotgun (WGS) entry which is preliminary data.</text>
</comment>
<dbReference type="Gene3D" id="3.40.50.1240">
    <property type="entry name" value="Phosphoglycerate mutase-like"/>
    <property type="match status" value="1"/>
</dbReference>
<feature type="active site" description="Tele-phosphohistidine intermediate" evidence="2">
    <location>
        <position position="8"/>
    </location>
</feature>
<dbReference type="PANTHER" id="PTHR46517:SF1">
    <property type="entry name" value="FRUCTOSE-2,6-BISPHOSPHATASE TIGAR"/>
    <property type="match status" value="1"/>
</dbReference>
<dbReference type="InterPro" id="IPR029033">
    <property type="entry name" value="His_PPase_superfam"/>
</dbReference>
<feature type="binding site" evidence="3">
    <location>
        <begin position="7"/>
        <end position="14"/>
    </location>
    <ligand>
        <name>substrate</name>
    </ligand>
</feature>
<dbReference type="InterPro" id="IPR051695">
    <property type="entry name" value="Phosphoglycerate_Mutase"/>
</dbReference>
<dbReference type="CDD" id="cd07067">
    <property type="entry name" value="HP_PGM_like"/>
    <property type="match status" value="1"/>
</dbReference>
<keyword evidence="1" id="KW-0378">Hydrolase</keyword>
<dbReference type="GO" id="GO:0043456">
    <property type="term" value="P:regulation of pentose-phosphate shunt"/>
    <property type="evidence" value="ECO:0007669"/>
    <property type="project" value="TreeGrafter"/>
</dbReference>
<protein>
    <submittedName>
        <fullName evidence="4">Histidine phosphatase family protein</fullName>
    </submittedName>
</protein>